<sequence>MNFFEYRLALWRQEHVIAELEEYDPNPNPDPEDGFTSSYYTELDHAWRRLGQIHSKYYEHKAKMAAVPLPSRSDGSMYDRIEWDYPIPLSPVLYLSENGIKHVKAQLWEANKQAREKVTYWFGIVVGIIGALTGLVSAWKG</sequence>
<proteinExistence type="predicted"/>
<name>A0A1D3JVK0_PSEVE</name>
<accession>A0A1D3JVK0</accession>
<keyword evidence="1" id="KW-0472">Membrane</keyword>
<dbReference type="AlphaFoldDB" id="A0A1D3JVK0"/>
<keyword evidence="1" id="KW-0812">Transmembrane</keyword>
<dbReference type="EMBL" id="LT599583">
    <property type="protein sequence ID" value="SBW80094.1"/>
    <property type="molecule type" value="Genomic_DNA"/>
</dbReference>
<evidence type="ECO:0000313" key="3">
    <source>
        <dbReference type="Proteomes" id="UP000245431"/>
    </source>
</evidence>
<keyword evidence="1" id="KW-1133">Transmembrane helix</keyword>
<reference evidence="3" key="1">
    <citation type="submission" date="2016-07" db="EMBL/GenBank/DDBJ databases">
        <authorList>
            <person name="Florea S."/>
            <person name="Webb J.S."/>
            <person name="Jaromczyk J."/>
            <person name="Schardl C.L."/>
        </authorList>
    </citation>
    <scope>NUCLEOTIDE SEQUENCE [LARGE SCALE GENOMIC DNA]</scope>
    <source>
        <strain evidence="3">1YdBTEX2</strain>
    </source>
</reference>
<evidence type="ECO:0000313" key="2">
    <source>
        <dbReference type="EMBL" id="SBW80094.1"/>
    </source>
</evidence>
<dbReference type="RefSeq" id="WP_017848202.1">
    <property type="nucleotide sequence ID" value="NZ_AOUH01000027.1"/>
</dbReference>
<organism evidence="2 3">
    <name type="scientific">Pseudomonas veronii 1YdBTEX2</name>
    <dbReference type="NCBI Taxonomy" id="1295141"/>
    <lineage>
        <taxon>Bacteria</taxon>
        <taxon>Pseudomonadati</taxon>
        <taxon>Pseudomonadota</taxon>
        <taxon>Gammaproteobacteria</taxon>
        <taxon>Pseudomonadales</taxon>
        <taxon>Pseudomonadaceae</taxon>
        <taxon>Pseudomonas</taxon>
    </lineage>
</organism>
<dbReference type="Proteomes" id="UP000245431">
    <property type="component" value="Chromosome PVE_r1"/>
</dbReference>
<gene>
    <name evidence="2" type="ORF">PVE_R1G2209</name>
</gene>
<protein>
    <submittedName>
        <fullName evidence="2">Uncharacterized protein</fullName>
    </submittedName>
</protein>
<feature type="transmembrane region" description="Helical" evidence="1">
    <location>
        <begin position="118"/>
        <end position="139"/>
    </location>
</feature>
<evidence type="ECO:0000256" key="1">
    <source>
        <dbReference type="SAM" id="Phobius"/>
    </source>
</evidence>